<dbReference type="AlphaFoldDB" id="A0A165LG57"/>
<evidence type="ECO:0000256" key="4">
    <source>
        <dbReference type="ARBA" id="ARBA00023136"/>
    </source>
</evidence>
<feature type="chain" id="PRO_5007861648" description="Protein-S-isoprenylcysteine O-methyltransferase" evidence="6">
    <location>
        <begin position="17"/>
        <end position="240"/>
    </location>
</feature>
<keyword evidence="3 5" id="KW-1133">Transmembrane helix</keyword>
<evidence type="ECO:0000256" key="3">
    <source>
        <dbReference type="ARBA" id="ARBA00022989"/>
    </source>
</evidence>
<keyword evidence="8" id="KW-1185">Reference proteome</keyword>
<proteinExistence type="inferred from homology"/>
<evidence type="ECO:0000256" key="1">
    <source>
        <dbReference type="ARBA" id="ARBA00004141"/>
    </source>
</evidence>
<feature type="signal peptide" evidence="6">
    <location>
        <begin position="1"/>
        <end position="16"/>
    </location>
</feature>
<evidence type="ECO:0000313" key="8">
    <source>
        <dbReference type="Proteomes" id="UP000076727"/>
    </source>
</evidence>
<feature type="transmembrane region" description="Helical" evidence="5">
    <location>
        <begin position="155"/>
        <end position="175"/>
    </location>
</feature>
<dbReference type="InterPro" id="IPR007269">
    <property type="entry name" value="ICMT_MeTrfase"/>
</dbReference>
<keyword evidence="6" id="KW-0732">Signal</keyword>
<accession>A0A165LG57</accession>
<dbReference type="STRING" id="1314783.A0A165LG57"/>
<protein>
    <recommendedName>
        <fullName evidence="5">Protein-S-isoprenylcysteine O-methyltransferase</fullName>
        <ecNumber evidence="5">2.1.1.100</ecNumber>
    </recommendedName>
</protein>
<sequence length="240" mass="26766">MSLVKLPFLLSGFVAAYTLQTPPQARVPAHKREKDVGLLEWFVSASASFNVAVIKGFTSIPPLIEAAVILASRFQSYPLSQWILRVFTRNHPGLVRKLVLSPTFLAACAVGAVAGVLRYQCYRTLGRFFTYELAIHNGHRLVTEGLYRYVRHPSYTAWIAGTVGVGLMSLTPGSWVRECDLLDTQGGKVALVAGILWVVYGAVGLMVRTSTEDRMMKKEFGDEWEVYAQRVTYRMIPCVF</sequence>
<feature type="transmembrane region" description="Helical" evidence="5">
    <location>
        <begin position="98"/>
        <end position="117"/>
    </location>
</feature>
<keyword evidence="5" id="KW-0808">Transferase</keyword>
<dbReference type="GO" id="GO:0005789">
    <property type="term" value="C:endoplasmic reticulum membrane"/>
    <property type="evidence" value="ECO:0007669"/>
    <property type="project" value="UniProtKB-SubCell"/>
</dbReference>
<comment type="similarity">
    <text evidence="5">Belongs to the class VI-like SAM-binding methyltransferase superfamily. Isoprenylcysteine carboxyl methyltransferase family.</text>
</comment>
<dbReference type="GO" id="GO:0032259">
    <property type="term" value="P:methylation"/>
    <property type="evidence" value="ECO:0007669"/>
    <property type="project" value="UniProtKB-KW"/>
</dbReference>
<evidence type="ECO:0000256" key="5">
    <source>
        <dbReference type="RuleBase" id="RU362022"/>
    </source>
</evidence>
<evidence type="ECO:0000256" key="2">
    <source>
        <dbReference type="ARBA" id="ARBA00022692"/>
    </source>
</evidence>
<organism evidence="7 8">
    <name type="scientific">Daedalea quercina L-15889</name>
    <dbReference type="NCBI Taxonomy" id="1314783"/>
    <lineage>
        <taxon>Eukaryota</taxon>
        <taxon>Fungi</taxon>
        <taxon>Dikarya</taxon>
        <taxon>Basidiomycota</taxon>
        <taxon>Agaricomycotina</taxon>
        <taxon>Agaricomycetes</taxon>
        <taxon>Polyporales</taxon>
        <taxon>Fomitopsis</taxon>
    </lineage>
</organism>
<dbReference type="Proteomes" id="UP000076727">
    <property type="component" value="Unassembled WGS sequence"/>
</dbReference>
<name>A0A165LG57_9APHY</name>
<keyword evidence="2 5" id="KW-0812">Transmembrane</keyword>
<feature type="transmembrane region" description="Helical" evidence="5">
    <location>
        <begin position="187"/>
        <end position="207"/>
    </location>
</feature>
<evidence type="ECO:0000313" key="7">
    <source>
        <dbReference type="EMBL" id="KZT64372.1"/>
    </source>
</evidence>
<dbReference type="PANTHER" id="PTHR12714:SF9">
    <property type="entry name" value="PROTEIN-S-ISOPRENYLCYSTEINE O-METHYLTRANSFERASE"/>
    <property type="match status" value="1"/>
</dbReference>
<keyword evidence="5" id="KW-0489">Methyltransferase</keyword>
<gene>
    <name evidence="7" type="ORF">DAEQUDRAFT_678690</name>
</gene>
<keyword evidence="4 5" id="KW-0472">Membrane</keyword>
<dbReference type="Gene3D" id="1.20.120.1630">
    <property type="match status" value="1"/>
</dbReference>
<dbReference type="EMBL" id="KV429131">
    <property type="protein sequence ID" value="KZT64372.1"/>
    <property type="molecule type" value="Genomic_DNA"/>
</dbReference>
<reference evidence="7 8" key="1">
    <citation type="journal article" date="2016" name="Mol. Biol. Evol.">
        <title>Comparative Genomics of Early-Diverging Mushroom-Forming Fungi Provides Insights into the Origins of Lignocellulose Decay Capabilities.</title>
        <authorList>
            <person name="Nagy L.G."/>
            <person name="Riley R."/>
            <person name="Tritt A."/>
            <person name="Adam C."/>
            <person name="Daum C."/>
            <person name="Floudas D."/>
            <person name="Sun H."/>
            <person name="Yadav J.S."/>
            <person name="Pangilinan J."/>
            <person name="Larsson K.H."/>
            <person name="Matsuura K."/>
            <person name="Barry K."/>
            <person name="Labutti K."/>
            <person name="Kuo R."/>
            <person name="Ohm R.A."/>
            <person name="Bhattacharya S.S."/>
            <person name="Shirouzu T."/>
            <person name="Yoshinaga Y."/>
            <person name="Martin F.M."/>
            <person name="Grigoriev I.V."/>
            <person name="Hibbett D.S."/>
        </authorList>
    </citation>
    <scope>NUCLEOTIDE SEQUENCE [LARGE SCALE GENOMIC DNA]</scope>
    <source>
        <strain evidence="7 8">L-15889</strain>
    </source>
</reference>
<comment type="catalytic activity">
    <reaction evidence="5">
        <text>[protein]-C-terminal S-[(2E,6E)-farnesyl]-L-cysteine + S-adenosyl-L-methionine = [protein]-C-terminal S-[(2E,6E)-farnesyl]-L-cysteine methyl ester + S-adenosyl-L-homocysteine</text>
        <dbReference type="Rhea" id="RHEA:21672"/>
        <dbReference type="Rhea" id="RHEA-COMP:12125"/>
        <dbReference type="Rhea" id="RHEA-COMP:12126"/>
        <dbReference type="ChEBI" id="CHEBI:57856"/>
        <dbReference type="ChEBI" id="CHEBI:59789"/>
        <dbReference type="ChEBI" id="CHEBI:90510"/>
        <dbReference type="ChEBI" id="CHEBI:90511"/>
        <dbReference type="EC" id="2.1.1.100"/>
    </reaction>
</comment>
<dbReference type="OrthoDB" id="422086at2759"/>
<comment type="subcellular location">
    <subcellularLocation>
        <location evidence="5">Endoplasmic reticulum membrane</location>
        <topology evidence="5">Multi-pass membrane protein</topology>
    </subcellularLocation>
    <subcellularLocation>
        <location evidence="1">Membrane</location>
        <topology evidence="1">Multi-pass membrane protein</topology>
    </subcellularLocation>
</comment>
<evidence type="ECO:0000256" key="6">
    <source>
        <dbReference type="SAM" id="SignalP"/>
    </source>
</evidence>
<dbReference type="PANTHER" id="PTHR12714">
    <property type="entry name" value="PROTEIN-S ISOPRENYLCYSTEINE O-METHYLTRANSFERASE"/>
    <property type="match status" value="1"/>
</dbReference>
<keyword evidence="5" id="KW-0949">S-adenosyl-L-methionine</keyword>
<dbReference type="EC" id="2.1.1.100" evidence="5"/>
<keyword evidence="5" id="KW-0256">Endoplasmic reticulum</keyword>
<dbReference type="GO" id="GO:0004671">
    <property type="term" value="F:protein C-terminal S-isoprenylcysteine carboxyl O-methyltransferase activity"/>
    <property type="evidence" value="ECO:0007669"/>
    <property type="project" value="UniProtKB-EC"/>
</dbReference>
<dbReference type="Pfam" id="PF04140">
    <property type="entry name" value="ICMT"/>
    <property type="match status" value="1"/>
</dbReference>
<comment type="caution">
    <text evidence="5">Lacks conserved residue(s) required for the propagation of feature annotation.</text>
</comment>